<dbReference type="PRINTS" id="PR00154">
    <property type="entry name" value="AMPBINDING"/>
</dbReference>
<keyword evidence="4" id="KW-0436">Ligase</keyword>
<evidence type="ECO:0000256" key="1">
    <source>
        <dbReference type="ARBA" id="ARBA00022741"/>
    </source>
</evidence>
<reference evidence="4 5" key="1">
    <citation type="submission" date="2019-07" db="EMBL/GenBank/DDBJ databases">
        <authorList>
            <person name="Huq M.A."/>
        </authorList>
    </citation>
    <scope>NUCLEOTIDE SEQUENCE [LARGE SCALE GENOMIC DNA]</scope>
    <source>
        <strain evidence="4 5">MAH-3</strain>
    </source>
</reference>
<dbReference type="Pfam" id="PF23562">
    <property type="entry name" value="AMP-binding_C_3"/>
    <property type="match status" value="1"/>
</dbReference>
<dbReference type="PANTHER" id="PTHR43272">
    <property type="entry name" value="LONG-CHAIN-FATTY-ACID--COA LIGASE"/>
    <property type="match status" value="1"/>
</dbReference>
<dbReference type="CDD" id="cd05907">
    <property type="entry name" value="VL_LC_FACS_like"/>
    <property type="match status" value="1"/>
</dbReference>
<dbReference type="GO" id="GO:0004467">
    <property type="term" value="F:long-chain fatty acid-CoA ligase activity"/>
    <property type="evidence" value="ECO:0007669"/>
    <property type="project" value="TreeGrafter"/>
</dbReference>
<dbReference type="RefSeq" id="WP_144333176.1">
    <property type="nucleotide sequence ID" value="NZ_VLPL01000004.1"/>
</dbReference>
<dbReference type="EMBL" id="VLPL01000004">
    <property type="protein sequence ID" value="TSJ45057.1"/>
    <property type="molecule type" value="Genomic_DNA"/>
</dbReference>
<keyword evidence="2" id="KW-0067">ATP-binding</keyword>
<protein>
    <submittedName>
        <fullName evidence="4">Long-chain fatty acid--CoA ligase</fullName>
    </submittedName>
</protein>
<dbReference type="InterPro" id="IPR000873">
    <property type="entry name" value="AMP-dep_synth/lig_dom"/>
</dbReference>
<dbReference type="Proteomes" id="UP000316008">
    <property type="component" value="Unassembled WGS sequence"/>
</dbReference>
<dbReference type="PANTHER" id="PTHR43272:SF33">
    <property type="entry name" value="AMP-BINDING DOMAIN-CONTAINING PROTEIN-RELATED"/>
    <property type="match status" value="1"/>
</dbReference>
<keyword evidence="5" id="KW-1185">Reference proteome</keyword>
<evidence type="ECO:0000256" key="2">
    <source>
        <dbReference type="ARBA" id="ARBA00022840"/>
    </source>
</evidence>
<dbReference type="Pfam" id="PF00501">
    <property type="entry name" value="AMP-binding"/>
    <property type="match status" value="1"/>
</dbReference>
<evidence type="ECO:0000259" key="3">
    <source>
        <dbReference type="Pfam" id="PF00501"/>
    </source>
</evidence>
<dbReference type="GO" id="GO:0005524">
    <property type="term" value="F:ATP binding"/>
    <property type="evidence" value="ECO:0007669"/>
    <property type="project" value="UniProtKB-KW"/>
</dbReference>
<dbReference type="OrthoDB" id="9803968at2"/>
<dbReference type="InterPro" id="IPR020845">
    <property type="entry name" value="AMP-binding_CS"/>
</dbReference>
<keyword evidence="1" id="KW-0547">Nucleotide-binding</keyword>
<organism evidence="4 5">
    <name type="scientific">Fluviicola chungangensis</name>
    <dbReference type="NCBI Taxonomy" id="2597671"/>
    <lineage>
        <taxon>Bacteria</taxon>
        <taxon>Pseudomonadati</taxon>
        <taxon>Bacteroidota</taxon>
        <taxon>Flavobacteriia</taxon>
        <taxon>Flavobacteriales</taxon>
        <taxon>Crocinitomicaceae</taxon>
        <taxon>Fluviicola</taxon>
    </lineage>
</organism>
<dbReference type="InterPro" id="IPR042099">
    <property type="entry name" value="ANL_N_sf"/>
</dbReference>
<gene>
    <name evidence="4" type="ORF">FO442_10715</name>
</gene>
<dbReference type="InterPro" id="IPR020459">
    <property type="entry name" value="AMP-binding"/>
</dbReference>
<dbReference type="Gene3D" id="3.40.50.12780">
    <property type="entry name" value="N-terminal domain of ligase-like"/>
    <property type="match status" value="1"/>
</dbReference>
<evidence type="ECO:0000313" key="5">
    <source>
        <dbReference type="Proteomes" id="UP000316008"/>
    </source>
</evidence>
<dbReference type="SUPFAM" id="SSF56801">
    <property type="entry name" value="Acetyl-CoA synthetase-like"/>
    <property type="match status" value="1"/>
</dbReference>
<accession>A0A556MYQ2</accession>
<feature type="domain" description="AMP-dependent synthetase/ligase" evidence="3">
    <location>
        <begin position="21"/>
        <end position="420"/>
    </location>
</feature>
<dbReference type="GO" id="GO:0016020">
    <property type="term" value="C:membrane"/>
    <property type="evidence" value="ECO:0007669"/>
    <property type="project" value="TreeGrafter"/>
</dbReference>
<dbReference type="PROSITE" id="PS00455">
    <property type="entry name" value="AMP_BINDING"/>
    <property type="match status" value="1"/>
</dbReference>
<dbReference type="AlphaFoldDB" id="A0A556MYQ2"/>
<name>A0A556MYQ2_9FLAO</name>
<comment type="caution">
    <text evidence="4">The sequence shown here is derived from an EMBL/GenBank/DDBJ whole genome shotgun (WGS) entry which is preliminary data.</text>
</comment>
<sequence length="598" mass="66888">MSAITTDMNEVRRLFDVPAYQLNTFPNAAMFVSKVDGAWIPMTTEEFVALTNQISKGLVALGVSVGERVALVSPNRVEWNILDIAIQQVGAIVVPVYPNISEHDYVYIFNDAGIRHAFVAGEELGNKIQGVISQIASLEKIFTFDQLEGFTNYKELITMGKDIPQNKISELKANVRNEDLATIIYTSGTTGNPKGVMLSHNNLLSNVLSCKFSIPADETSRVLTFLPVCHVYERMLHYLYMYCGSSIYFAESMDTIGPNIKEVRPHVFTAVPRLLEKVFDRIMLTGESLTGFKRKIFFWAISVAEQYHTGKLGLWYRIKLAIARKLVFSKWQEALGGEVKAIASGSAALQPRLAQIFLAAGIPVLEGYGLTETSPVISVNCLKKGIKIGTVGPLIDGVKVKIAEDGEILVKGPNVMMGYYNLPDKTAEAIDSQGWFHTGDIGTFEDGIFLKITDRKKEIFKTSGGKYIIPQAMENTFKESRFIEQIMVLGEGQKFPSALIVPAFPFVKEWANRKNIQIGTSNEEVAKNPDVIARIQKEVDRINEGYGSWEKIKKFALLPNEFGVETGELTPTLKFKRKIILEKYKKQVDEIYKDEHHE</sequence>
<evidence type="ECO:0000313" key="4">
    <source>
        <dbReference type="EMBL" id="TSJ45057.1"/>
    </source>
</evidence>
<proteinExistence type="predicted"/>